<dbReference type="Pfam" id="PF19305">
    <property type="entry name" value="MmgE_PrpD_C"/>
    <property type="match status" value="1"/>
</dbReference>
<dbReference type="InterPro" id="IPR042183">
    <property type="entry name" value="MmgE/PrpD_sf_1"/>
</dbReference>
<organism evidence="4 5">
    <name type="scientific">Azospirillum brasilense</name>
    <dbReference type="NCBI Taxonomy" id="192"/>
    <lineage>
        <taxon>Bacteria</taxon>
        <taxon>Pseudomonadati</taxon>
        <taxon>Pseudomonadota</taxon>
        <taxon>Alphaproteobacteria</taxon>
        <taxon>Rhodospirillales</taxon>
        <taxon>Azospirillaceae</taxon>
        <taxon>Azospirillum</taxon>
    </lineage>
</organism>
<name>A0A560BBL7_AZOBR</name>
<dbReference type="PANTHER" id="PTHR16943:SF8">
    <property type="entry name" value="2-METHYLCITRATE DEHYDRATASE"/>
    <property type="match status" value="1"/>
</dbReference>
<dbReference type="GO" id="GO:0016829">
    <property type="term" value="F:lyase activity"/>
    <property type="evidence" value="ECO:0007669"/>
    <property type="project" value="InterPro"/>
</dbReference>
<dbReference type="InterPro" id="IPR045336">
    <property type="entry name" value="MmgE_PrpD_N"/>
</dbReference>
<evidence type="ECO:0000256" key="1">
    <source>
        <dbReference type="ARBA" id="ARBA00006174"/>
    </source>
</evidence>
<dbReference type="SUPFAM" id="SSF103378">
    <property type="entry name" value="2-methylcitrate dehydratase PrpD"/>
    <property type="match status" value="1"/>
</dbReference>
<dbReference type="InterPro" id="IPR042188">
    <property type="entry name" value="MmgE/PrpD_sf_2"/>
</dbReference>
<dbReference type="EMBL" id="VITF01000004">
    <property type="protein sequence ID" value="TWA69879.1"/>
    <property type="molecule type" value="Genomic_DNA"/>
</dbReference>
<comment type="similarity">
    <text evidence="1">Belongs to the PrpD family.</text>
</comment>
<protein>
    <submittedName>
        <fullName evidence="4">2-methylcitrate dehydratase PrpD</fullName>
    </submittedName>
</protein>
<evidence type="ECO:0000313" key="4">
    <source>
        <dbReference type="EMBL" id="TWA69879.1"/>
    </source>
</evidence>
<comment type="caution">
    <text evidence="4">The sequence shown here is derived from an EMBL/GenBank/DDBJ whole genome shotgun (WGS) entry which is preliminary data.</text>
</comment>
<evidence type="ECO:0000259" key="2">
    <source>
        <dbReference type="Pfam" id="PF03972"/>
    </source>
</evidence>
<dbReference type="Proteomes" id="UP000316083">
    <property type="component" value="Unassembled WGS sequence"/>
</dbReference>
<reference evidence="4 5" key="1">
    <citation type="submission" date="2019-06" db="EMBL/GenBank/DDBJ databases">
        <title>Genomic Encyclopedia of Type Strains, Phase IV (KMG-V): Genome sequencing to study the core and pangenomes of soil and plant-associated prokaryotes.</title>
        <authorList>
            <person name="Whitman W."/>
        </authorList>
    </citation>
    <scope>NUCLEOTIDE SEQUENCE [LARGE SCALE GENOMIC DNA]</scope>
    <source>
        <strain evidence="4 5">BR 11796</strain>
    </source>
</reference>
<sequence>MGVRVMGAPATGPSLTEELHGLLARPVTDDDRRRAARHVLDWLACAVGGAATPAGTALRAQAGLAGSGACTVVGVDGPAAPLDAAFINGGLGNILEMDDIHRTSILHPGPIIIPAALAAAQAFGRPAEAFLDAVVRGYEATIRIGRAAGTPHYARFHATATCGVFGAAAAVAALLGLDRAATVAALGNAGATAGGLWRCRLEPVMTKQWHNATAAQNGVRAAAAARAGLTGSRFVLEGAEGFFETLASGGGDPSLVLADPDAPWLLHETSIKPWPSCRHSHPTVDAALLARDAGIAAGDIADLLVESYGDALRFCDRPEPATELEAKFSLQHVAAVCLASGPPTLEDFRPRALDRAPVAALRRRVRVARSDALTAAYPEHYGATLTLTLTSGARRRFHVRDALGDPENPVSPDTLRGKALSLFAAGGLDPDRAADLTTRTLALGDGGSLADVAAGIPNR</sequence>
<evidence type="ECO:0000259" key="3">
    <source>
        <dbReference type="Pfam" id="PF19305"/>
    </source>
</evidence>
<gene>
    <name evidence="4" type="ORF">FBZ82_10439</name>
</gene>
<dbReference type="Gene3D" id="3.30.1330.120">
    <property type="entry name" value="2-methylcitrate dehydratase PrpD"/>
    <property type="match status" value="1"/>
</dbReference>
<dbReference type="PANTHER" id="PTHR16943">
    <property type="entry name" value="2-METHYLCITRATE DEHYDRATASE-RELATED"/>
    <property type="match status" value="1"/>
</dbReference>
<dbReference type="RefSeq" id="WP_145675279.1">
    <property type="nucleotide sequence ID" value="NZ_VITF01000004.1"/>
</dbReference>
<dbReference type="InterPro" id="IPR005656">
    <property type="entry name" value="MmgE_PrpD"/>
</dbReference>
<evidence type="ECO:0000313" key="5">
    <source>
        <dbReference type="Proteomes" id="UP000316083"/>
    </source>
</evidence>
<accession>A0A560BBL7</accession>
<dbReference type="Gene3D" id="1.10.4100.10">
    <property type="entry name" value="2-methylcitrate dehydratase PrpD"/>
    <property type="match status" value="1"/>
</dbReference>
<dbReference type="InterPro" id="IPR045337">
    <property type="entry name" value="MmgE_PrpD_C"/>
</dbReference>
<proteinExistence type="inferred from homology"/>
<dbReference type="AlphaFoldDB" id="A0A560BBL7"/>
<feature type="domain" description="MmgE/PrpD N-terminal" evidence="2">
    <location>
        <begin position="19"/>
        <end position="249"/>
    </location>
</feature>
<dbReference type="Pfam" id="PF03972">
    <property type="entry name" value="MmgE_PrpD_N"/>
    <property type="match status" value="1"/>
</dbReference>
<feature type="domain" description="MmgE/PrpD C-terminal" evidence="3">
    <location>
        <begin position="274"/>
        <end position="424"/>
    </location>
</feature>
<dbReference type="InterPro" id="IPR036148">
    <property type="entry name" value="MmgE/PrpD_sf"/>
</dbReference>